<sequence length="668" mass="74775">DPQVTVDKLPIKRLEAIEENGTEHYPPEISQEEKPLTLLRRMDFGMAIDKDAKKSKSSNETQSVPAWPWQGLVENLNQAQQELSIVLDLINHVEANDAVTVAGMTRPKQLPSEVLSDLAVSASTKLQTFRHIGKYLKQTAKALEEQVAREARFYGALMRLQRNWKVKRQRIISAGPAGNAGFTIDLSDNTSTDFMPGLLASSLATVHIDQDQSGMLAVHLPGRSSHILDVGFHSGQSGHRLWEHIKKKSSSVIPSKDLQWESGAVKEDPDKNFAKGIGESVDEGVKEAHSVLREIRCAIFDEQVFDLVIREALHPSPDVNVIGIRENFLQLSLGPEVALNIRLSPSYSSQEALQDNEHSEDADVEMTDIDMKWRADGATYEEENANARNEDSVDIPNLLTSDRRLPNPLSSEVFLQQIFHQNVFVGTNNYSSGSVRFHTSLRSEGNIKIKEASTAPGQAGGREFDTLGLLRHYSMALSHRIYCYKVISELENLVQVPYLHLFTHPTWQSRISSWLLYLDIPQMVTHGGQAKVSDWSITRQKLRAQFVCKIIVHDESLTIEGEGTPNVGCLFKGSPTGMCSISEYNCGLSDLTSVLLQQVASQLIYWLHEEALVVGMKVERDYLSLSFQLDNSDNIALVASIDQREYCVNWWLILNDIRSDDGLVKHDL</sequence>
<name>A0AA38BTV0_TAXCH</name>
<dbReference type="PANTHER" id="PTHR13114:SF7">
    <property type="entry name" value="MEDIATOR OF RNA POLYMERASE II TRANSCRIPTION SUBUNIT 17"/>
    <property type="match status" value="1"/>
</dbReference>
<dbReference type="InterPro" id="IPR019313">
    <property type="entry name" value="Mediator_Med17"/>
</dbReference>
<reference evidence="6 7" key="1">
    <citation type="journal article" date="2021" name="Nat. Plants">
        <title>The Taxus genome provides insights into paclitaxel biosynthesis.</title>
        <authorList>
            <person name="Xiong X."/>
            <person name="Gou J."/>
            <person name="Liao Q."/>
            <person name="Li Y."/>
            <person name="Zhou Q."/>
            <person name="Bi G."/>
            <person name="Li C."/>
            <person name="Du R."/>
            <person name="Wang X."/>
            <person name="Sun T."/>
            <person name="Guo L."/>
            <person name="Liang H."/>
            <person name="Lu P."/>
            <person name="Wu Y."/>
            <person name="Zhang Z."/>
            <person name="Ro D.K."/>
            <person name="Shang Y."/>
            <person name="Huang S."/>
            <person name="Yan J."/>
        </authorList>
    </citation>
    <scope>NUCLEOTIDE SEQUENCE [LARGE SCALE GENOMIC DNA]</scope>
    <source>
        <strain evidence="6">Ta-2019</strain>
    </source>
</reference>
<keyword evidence="4" id="KW-0804">Transcription</keyword>
<organism evidence="6 7">
    <name type="scientific">Taxus chinensis</name>
    <name type="common">Chinese yew</name>
    <name type="synonym">Taxus wallichiana var. chinensis</name>
    <dbReference type="NCBI Taxonomy" id="29808"/>
    <lineage>
        <taxon>Eukaryota</taxon>
        <taxon>Viridiplantae</taxon>
        <taxon>Streptophyta</taxon>
        <taxon>Embryophyta</taxon>
        <taxon>Tracheophyta</taxon>
        <taxon>Spermatophyta</taxon>
        <taxon>Pinopsida</taxon>
        <taxon>Pinidae</taxon>
        <taxon>Conifers II</taxon>
        <taxon>Cupressales</taxon>
        <taxon>Taxaceae</taxon>
        <taxon>Taxus</taxon>
    </lineage>
</organism>
<evidence type="ECO:0000313" key="6">
    <source>
        <dbReference type="EMBL" id="KAH9287866.1"/>
    </source>
</evidence>
<dbReference type="GO" id="GO:0070847">
    <property type="term" value="C:core mediator complex"/>
    <property type="evidence" value="ECO:0007669"/>
    <property type="project" value="TreeGrafter"/>
</dbReference>
<protein>
    <recommendedName>
        <fullName evidence="8">Mediator of RNA polymerase II transcription subunit 17</fullName>
    </recommendedName>
</protein>
<dbReference type="AlphaFoldDB" id="A0AA38BTV0"/>
<evidence type="ECO:0000256" key="4">
    <source>
        <dbReference type="ARBA" id="ARBA00023163"/>
    </source>
</evidence>
<dbReference type="EMBL" id="JAHRHJ020003813">
    <property type="protein sequence ID" value="KAH9287866.1"/>
    <property type="molecule type" value="Genomic_DNA"/>
</dbReference>
<gene>
    <name evidence="6" type="ORF">KI387_031983</name>
</gene>
<proteinExistence type="inferred from homology"/>
<evidence type="ECO:0000256" key="3">
    <source>
        <dbReference type="ARBA" id="ARBA00023015"/>
    </source>
</evidence>
<dbReference type="GO" id="GO:0016592">
    <property type="term" value="C:mediator complex"/>
    <property type="evidence" value="ECO:0007669"/>
    <property type="project" value="InterPro"/>
</dbReference>
<dbReference type="GO" id="GO:0003712">
    <property type="term" value="F:transcription coregulator activity"/>
    <property type="evidence" value="ECO:0007669"/>
    <property type="project" value="InterPro"/>
</dbReference>
<comment type="subcellular location">
    <subcellularLocation>
        <location evidence="1">Nucleus</location>
    </subcellularLocation>
</comment>
<feature type="non-terminal residue" evidence="6">
    <location>
        <position position="668"/>
    </location>
</feature>
<keyword evidence="5" id="KW-0539">Nucleus</keyword>
<dbReference type="PANTHER" id="PTHR13114">
    <property type="entry name" value="MEDIATOR OF RNA POLYMERASE II TRANSCRIPTION SUBUNIT 17"/>
    <property type="match status" value="1"/>
</dbReference>
<evidence type="ECO:0000313" key="7">
    <source>
        <dbReference type="Proteomes" id="UP000824469"/>
    </source>
</evidence>
<dbReference type="OMA" id="WWLVMDD"/>
<feature type="non-terminal residue" evidence="6">
    <location>
        <position position="1"/>
    </location>
</feature>
<evidence type="ECO:0008006" key="8">
    <source>
        <dbReference type="Google" id="ProtNLM"/>
    </source>
</evidence>
<comment type="similarity">
    <text evidence="2">Belongs to the Mediator complex subunit 17 family.</text>
</comment>
<dbReference type="GO" id="GO:0006357">
    <property type="term" value="P:regulation of transcription by RNA polymerase II"/>
    <property type="evidence" value="ECO:0007669"/>
    <property type="project" value="InterPro"/>
</dbReference>
<evidence type="ECO:0000256" key="1">
    <source>
        <dbReference type="ARBA" id="ARBA00004123"/>
    </source>
</evidence>
<keyword evidence="3" id="KW-0805">Transcription regulation</keyword>
<evidence type="ECO:0000256" key="5">
    <source>
        <dbReference type="ARBA" id="ARBA00023242"/>
    </source>
</evidence>
<comment type="caution">
    <text evidence="6">The sequence shown here is derived from an EMBL/GenBank/DDBJ whole genome shotgun (WGS) entry which is preliminary data.</text>
</comment>
<dbReference type="Proteomes" id="UP000824469">
    <property type="component" value="Unassembled WGS sequence"/>
</dbReference>
<accession>A0AA38BTV0</accession>
<keyword evidence="7" id="KW-1185">Reference proteome</keyword>
<evidence type="ECO:0000256" key="2">
    <source>
        <dbReference type="ARBA" id="ARBA00005635"/>
    </source>
</evidence>